<name>A0A5C8HM94_9MICO</name>
<protein>
    <submittedName>
        <fullName evidence="1">DNA lyase</fullName>
    </submittedName>
</protein>
<dbReference type="Pfam" id="PF03013">
    <property type="entry name" value="Pyr_excise"/>
    <property type="match status" value="1"/>
</dbReference>
<dbReference type="EMBL" id="VRSW01000005">
    <property type="protein sequence ID" value="TXK03051.1"/>
    <property type="molecule type" value="Genomic_DNA"/>
</dbReference>
<dbReference type="GO" id="GO:0016829">
    <property type="term" value="F:lyase activity"/>
    <property type="evidence" value="ECO:0007669"/>
    <property type="project" value="UniProtKB-KW"/>
</dbReference>
<dbReference type="OrthoDB" id="3253436at2"/>
<dbReference type="RefSeq" id="WP_147826576.1">
    <property type="nucleotide sequence ID" value="NZ_BAAARG010000004.1"/>
</dbReference>
<organism evidence="1 2">
    <name type="scientific">Microbacterium mitrae</name>
    <dbReference type="NCBI Taxonomy" id="664640"/>
    <lineage>
        <taxon>Bacteria</taxon>
        <taxon>Bacillati</taxon>
        <taxon>Actinomycetota</taxon>
        <taxon>Actinomycetes</taxon>
        <taxon>Micrococcales</taxon>
        <taxon>Microbacteriaceae</taxon>
        <taxon>Microbacterium</taxon>
    </lineage>
</organism>
<dbReference type="AlphaFoldDB" id="A0A5C8HM94"/>
<accession>A0A5C8HM94</accession>
<sequence length="144" mass="16270">MRLWSLEPALLDRAALVACWREALLAQKVLAGNTRGYTRHPQLERFRECADPLDAIGYFLADLQREATARGYRFDITRILRPSAANPHIAVATGQLAYERDWLRAKVSVRDPAWLDRLAGEPRCGTTFVLVEGPIAAWERVTPL</sequence>
<keyword evidence="2" id="KW-1185">Reference proteome</keyword>
<dbReference type="Proteomes" id="UP000321196">
    <property type="component" value="Unassembled WGS sequence"/>
</dbReference>
<evidence type="ECO:0000313" key="1">
    <source>
        <dbReference type="EMBL" id="TXK03051.1"/>
    </source>
</evidence>
<gene>
    <name evidence="1" type="ORF">FVP60_12265</name>
</gene>
<comment type="caution">
    <text evidence="1">The sequence shown here is derived from an EMBL/GenBank/DDBJ whole genome shotgun (WGS) entry which is preliminary data.</text>
</comment>
<keyword evidence="1" id="KW-0456">Lyase</keyword>
<evidence type="ECO:0000313" key="2">
    <source>
        <dbReference type="Proteomes" id="UP000321196"/>
    </source>
</evidence>
<reference evidence="1 2" key="1">
    <citation type="submission" date="2019-08" db="EMBL/GenBank/DDBJ databases">
        <authorList>
            <person name="Dong K."/>
        </authorList>
    </citation>
    <scope>NUCLEOTIDE SEQUENCE [LARGE SCALE GENOMIC DNA]</scope>
    <source>
        <strain evidence="1 2">M4-8</strain>
    </source>
</reference>
<proteinExistence type="predicted"/>
<dbReference type="InterPro" id="IPR004260">
    <property type="entry name" value="Pyr-dimer_DNA_glycosylase"/>
</dbReference>